<proteinExistence type="predicted"/>
<comment type="caution">
    <text evidence="1">The sequence shown here is derived from an EMBL/GenBank/DDBJ whole genome shotgun (WGS) entry which is preliminary data.</text>
</comment>
<gene>
    <name evidence="1" type="ORF">KP77_07470</name>
</gene>
<organism evidence="1 2">
    <name type="scientific">Jeotgalibacillus alimentarius</name>
    <dbReference type="NCBI Taxonomy" id="135826"/>
    <lineage>
        <taxon>Bacteria</taxon>
        <taxon>Bacillati</taxon>
        <taxon>Bacillota</taxon>
        <taxon>Bacilli</taxon>
        <taxon>Bacillales</taxon>
        <taxon>Caryophanaceae</taxon>
        <taxon>Jeotgalibacillus</taxon>
    </lineage>
</organism>
<evidence type="ECO:0000313" key="1">
    <source>
        <dbReference type="EMBL" id="KIL51235.1"/>
    </source>
</evidence>
<evidence type="ECO:0008006" key="3">
    <source>
        <dbReference type="Google" id="ProtNLM"/>
    </source>
</evidence>
<dbReference type="RefSeq" id="WP_041121415.1">
    <property type="nucleotide sequence ID" value="NZ_JXRQ01000015.1"/>
</dbReference>
<reference evidence="1 2" key="1">
    <citation type="submission" date="2015-01" db="EMBL/GenBank/DDBJ databases">
        <title>Genome sequence of Jeotgalibacillus alimentarius.</title>
        <authorList>
            <person name="Goh K.M."/>
            <person name="Chan K.-G."/>
            <person name="Yaakop A.S."/>
            <person name="Ee R."/>
            <person name="Gan H.M."/>
            <person name="Chan C.S."/>
        </authorList>
    </citation>
    <scope>NUCLEOTIDE SEQUENCE [LARGE SCALE GENOMIC DNA]</scope>
    <source>
        <strain evidence="1 2">YKJ-13</strain>
    </source>
</reference>
<evidence type="ECO:0000313" key="2">
    <source>
        <dbReference type="Proteomes" id="UP000031950"/>
    </source>
</evidence>
<sequence>MTGPSLKQLHAHHAIHSGGLAGAVQMTMGLKEAISDQAPKEEIRSQMKALLDYWKNRIISHADAEEEDHGFYAECVEKNPDLKDAVIKLTRDHDLMRQIAADIEPALEGDFDTLEVLTQFEALTVINEHHSRDEEKFLLGG</sequence>
<dbReference type="Proteomes" id="UP000031950">
    <property type="component" value="Unassembled WGS sequence"/>
</dbReference>
<accession>A0A0C2RLT9</accession>
<name>A0A0C2RLT9_9BACL</name>
<dbReference type="EMBL" id="JXRQ01000015">
    <property type="protein sequence ID" value="KIL51235.1"/>
    <property type="molecule type" value="Genomic_DNA"/>
</dbReference>
<dbReference type="OrthoDB" id="2678857at2"/>
<protein>
    <recommendedName>
        <fullName evidence="3">Hemerythrin-like domain-containing protein</fullName>
    </recommendedName>
</protein>
<keyword evidence="2" id="KW-1185">Reference proteome</keyword>
<dbReference type="Gene3D" id="1.20.120.520">
    <property type="entry name" value="nmb1532 protein domain like"/>
    <property type="match status" value="1"/>
</dbReference>
<dbReference type="AlphaFoldDB" id="A0A0C2RLT9"/>
<dbReference type="PATRIC" id="fig|135826.4.peg.741"/>
<dbReference type="STRING" id="135826.KP77_07470"/>